<dbReference type="InterPro" id="IPR032062">
    <property type="entry name" value="DUF4803"/>
</dbReference>
<dbReference type="EMBL" id="JAJJHW010000824">
    <property type="protein sequence ID" value="KAH8381533.1"/>
    <property type="molecule type" value="Genomic_DNA"/>
</dbReference>
<proteinExistence type="predicted"/>
<protein>
    <submittedName>
        <fullName evidence="2">Uncharacterized protein</fullName>
    </submittedName>
</protein>
<reference evidence="2" key="1">
    <citation type="journal article" date="2021" name="Mol. Ecol. Resour.">
        <title>Phylogenomic analyses of the genus Drosophila reveals genomic signals of climate adaptation.</title>
        <authorList>
            <person name="Li F."/>
            <person name="Rane R.V."/>
            <person name="Luria V."/>
            <person name="Xiong Z."/>
            <person name="Chen J."/>
            <person name="Li Z."/>
            <person name="Catullo R.A."/>
            <person name="Griffin P.C."/>
            <person name="Schiffer M."/>
            <person name="Pearce S."/>
            <person name="Lee S.F."/>
            <person name="McElroy K."/>
            <person name="Stocker A."/>
            <person name="Shirriffs J."/>
            <person name="Cockerell F."/>
            <person name="Coppin C."/>
            <person name="Sgro C.M."/>
            <person name="Karger A."/>
            <person name="Cain J.W."/>
            <person name="Weber J.A."/>
            <person name="Santpere G."/>
            <person name="Kirschner M.W."/>
            <person name="Hoffmann A.A."/>
            <person name="Oakeshott J.G."/>
            <person name="Zhang G."/>
        </authorList>
    </citation>
    <scope>NUCLEOTIDE SEQUENCE</scope>
    <source>
        <strain evidence="2">BGI-SZ-2011g</strain>
    </source>
</reference>
<evidence type="ECO:0000313" key="3">
    <source>
        <dbReference type="Proteomes" id="UP001200034"/>
    </source>
</evidence>
<comment type="caution">
    <text evidence="2">The sequence shown here is derived from an EMBL/GenBank/DDBJ whole genome shotgun (WGS) entry which is preliminary data.</text>
</comment>
<dbReference type="PANTHER" id="PTHR47890">
    <property type="entry name" value="LD24308P"/>
    <property type="match status" value="1"/>
</dbReference>
<keyword evidence="3" id="KW-1185">Reference proteome</keyword>
<feature type="chain" id="PRO_5042042118" evidence="1">
    <location>
        <begin position="20"/>
        <end position="655"/>
    </location>
</feature>
<evidence type="ECO:0000256" key="1">
    <source>
        <dbReference type="SAM" id="SignalP"/>
    </source>
</evidence>
<keyword evidence="1" id="KW-0732">Signal</keyword>
<gene>
    <name evidence="2" type="ORF">KR093_007469</name>
</gene>
<sequence length="655" mass="76092">MQLFQFAISLQLLLIVSHASYVPPNQLRPNEIRPLMPYILDVKEIGNKVSIDIVELMKESKEYDDKKLKEHQSKVLQHFKNINLLVDEIEQRYANISKKINSTTVDHHLDEGLFEYEIESLVYEMDRISNGFPKIENAQSYDISTLKSFTDALPEDSALGKPLNKAFYTGMVEPLRNYIQKEKASKYNINDQKMCKLQMFPRQYIYLMYLDVALSELRALILVEYSLVIRRVSGEAFPNFQRNMFRLNYRRTLENNLNTIHNAFDFNKPYISGCQPPEQIHKVTYDVITNLLQGYVDNVANLNTDGSCSQSCPEYQNARYASCYDQDEFCSQQPKCSGRIMKCGFVDSDMTVCQSPGNSTRRYEYIEYANGEHFGKRKSCQRSTNKVESWRRWLIQKCDYCFCLCDQEEDSDRYFNLRETKSDIAANKVVTGIRFVKKNRVFHLQIQQGKLLPRTLIDESTLEWKPVDDYKITDPHVSAGIDYHKLSYENRSINLDAVDRYPEVTRLVTGVGFEVIEGHLNLRVHYNNFNFETGELVDTDKGVWFNQEKYGREKIDLENLDVPTRSEDNWKVLSKFGQYVEFTNTGMRQDAAQTTIPYIDTQELTSLYPVPLSGIGLSYQGTSGYGGYVTPVIVQINFGYYIPRAYRDSITFEED</sequence>
<dbReference type="Proteomes" id="UP001200034">
    <property type="component" value="Unassembled WGS sequence"/>
</dbReference>
<feature type="signal peptide" evidence="1">
    <location>
        <begin position="1"/>
        <end position="19"/>
    </location>
</feature>
<evidence type="ECO:0000313" key="2">
    <source>
        <dbReference type="EMBL" id="KAH8381533.1"/>
    </source>
</evidence>
<dbReference type="Pfam" id="PF16061">
    <property type="entry name" value="DUF4803"/>
    <property type="match status" value="1"/>
</dbReference>
<organism evidence="2 3">
    <name type="scientific">Drosophila rubida</name>
    <dbReference type="NCBI Taxonomy" id="30044"/>
    <lineage>
        <taxon>Eukaryota</taxon>
        <taxon>Metazoa</taxon>
        <taxon>Ecdysozoa</taxon>
        <taxon>Arthropoda</taxon>
        <taxon>Hexapoda</taxon>
        <taxon>Insecta</taxon>
        <taxon>Pterygota</taxon>
        <taxon>Neoptera</taxon>
        <taxon>Endopterygota</taxon>
        <taxon>Diptera</taxon>
        <taxon>Brachycera</taxon>
        <taxon>Muscomorpha</taxon>
        <taxon>Ephydroidea</taxon>
        <taxon>Drosophilidae</taxon>
        <taxon>Drosophila</taxon>
    </lineage>
</organism>
<dbReference type="PANTHER" id="PTHR47890:SF1">
    <property type="entry name" value="LD24308P"/>
    <property type="match status" value="1"/>
</dbReference>
<dbReference type="AlphaFoldDB" id="A0AAD4PQ65"/>
<name>A0AAD4PQ65_9MUSC</name>
<accession>A0AAD4PQ65</accession>